<comment type="caution">
    <text evidence="2">The sequence shown here is derived from an EMBL/GenBank/DDBJ whole genome shotgun (WGS) entry which is preliminary data.</text>
</comment>
<proteinExistence type="predicted"/>
<dbReference type="Gene3D" id="3.40.50.620">
    <property type="entry name" value="HUPs"/>
    <property type="match status" value="1"/>
</dbReference>
<feature type="domain" description="UspA" evidence="1">
    <location>
        <begin position="24"/>
        <end position="171"/>
    </location>
</feature>
<reference evidence="2 3" key="1">
    <citation type="submission" date="2018-05" db="EMBL/GenBank/DDBJ databases">
        <title>Genetic diversity of glacier-inhabiting Cryobacterium bacteria in China and description of Cryobacterium mengkeensis sp. nov. and Arthrobacter glacialis sp. nov.</title>
        <authorList>
            <person name="Liu Q."/>
            <person name="Xin Y.-H."/>
        </authorList>
    </citation>
    <scope>NUCLEOTIDE SEQUENCE [LARGE SCALE GENOMIC DNA]</scope>
    <source>
        <strain evidence="2 3">GP3</strain>
    </source>
</reference>
<evidence type="ECO:0000313" key="2">
    <source>
        <dbReference type="EMBL" id="PXA64639.1"/>
    </source>
</evidence>
<keyword evidence="3" id="KW-1185">Reference proteome</keyword>
<dbReference type="InterPro" id="IPR006016">
    <property type="entry name" value="UspA"/>
</dbReference>
<dbReference type="AlphaFoldDB" id="A0A2V3DQ33"/>
<dbReference type="Pfam" id="PF00582">
    <property type="entry name" value="Usp"/>
    <property type="match status" value="1"/>
</dbReference>
<organism evidence="2 3">
    <name type="scientific">Arthrobacter psychrochitiniphilus</name>
    <dbReference type="NCBI Taxonomy" id="291045"/>
    <lineage>
        <taxon>Bacteria</taxon>
        <taxon>Bacillati</taxon>
        <taxon>Actinomycetota</taxon>
        <taxon>Actinomycetes</taxon>
        <taxon>Micrococcales</taxon>
        <taxon>Micrococcaceae</taxon>
        <taxon>Arthrobacter</taxon>
    </lineage>
</organism>
<evidence type="ECO:0000259" key="1">
    <source>
        <dbReference type="Pfam" id="PF00582"/>
    </source>
</evidence>
<accession>A0A2V3DQ33</accession>
<dbReference type="RefSeq" id="WP_110106930.1">
    <property type="nucleotide sequence ID" value="NZ_JACBZZ010000001.1"/>
</dbReference>
<protein>
    <submittedName>
        <fullName evidence="2">Universal stress protein</fullName>
    </submittedName>
</protein>
<dbReference type="CDD" id="cd00293">
    <property type="entry name" value="USP-like"/>
    <property type="match status" value="1"/>
</dbReference>
<dbReference type="EMBL" id="QHLZ01000009">
    <property type="protein sequence ID" value="PXA64639.1"/>
    <property type="molecule type" value="Genomic_DNA"/>
</dbReference>
<sequence length="184" mass="19690">MRDHQKKAEELAAAASRTALKGPILVGVVPGQPLIVIRQAADLAYSLGVELVFAYVDVTRYLVQDNDGTGSRSAPIDPDGVDEPDDVEGTASSIREVIAMELGSDEVKWTFVSLAGEPARSLGRLAADVFACLIVVGTRERGVGARLEQLLVGSVAVHLTHRQLRPVLVIPLDPHAARDASQWH</sequence>
<dbReference type="Proteomes" id="UP000246303">
    <property type="component" value="Unassembled WGS sequence"/>
</dbReference>
<evidence type="ECO:0000313" key="3">
    <source>
        <dbReference type="Proteomes" id="UP000246303"/>
    </source>
</evidence>
<dbReference type="SUPFAM" id="SSF52402">
    <property type="entry name" value="Adenine nucleotide alpha hydrolases-like"/>
    <property type="match status" value="1"/>
</dbReference>
<dbReference type="OrthoDB" id="3213322at2"/>
<gene>
    <name evidence="2" type="ORF">CVS29_13855</name>
</gene>
<dbReference type="InterPro" id="IPR014729">
    <property type="entry name" value="Rossmann-like_a/b/a_fold"/>
</dbReference>
<name>A0A2V3DQ33_9MICC</name>